<gene>
    <name evidence="1" type="ORF">C7460_104189</name>
</gene>
<reference evidence="1 2" key="1">
    <citation type="submission" date="2018-07" db="EMBL/GenBank/DDBJ databases">
        <title>Genomic Encyclopedia of Type Strains, Phase IV (KMG-IV): sequencing the most valuable type-strain genomes for metagenomic binning, comparative biology and taxonomic classification.</title>
        <authorList>
            <person name="Goeker M."/>
        </authorList>
    </citation>
    <scope>NUCLEOTIDE SEQUENCE [LARGE SCALE GENOMIC DNA]</scope>
    <source>
        <strain evidence="1 2">DSM 4134</strain>
    </source>
</reference>
<evidence type="ECO:0000313" key="1">
    <source>
        <dbReference type="EMBL" id="REE01169.1"/>
    </source>
</evidence>
<organism evidence="1 2">
    <name type="scientific">Marinoscillum furvescens DSM 4134</name>
    <dbReference type="NCBI Taxonomy" id="1122208"/>
    <lineage>
        <taxon>Bacteria</taxon>
        <taxon>Pseudomonadati</taxon>
        <taxon>Bacteroidota</taxon>
        <taxon>Cytophagia</taxon>
        <taxon>Cytophagales</taxon>
        <taxon>Reichenbachiellaceae</taxon>
        <taxon>Marinoscillum</taxon>
    </lineage>
</organism>
<dbReference type="Proteomes" id="UP000256779">
    <property type="component" value="Unassembled WGS sequence"/>
</dbReference>
<evidence type="ECO:0000313" key="2">
    <source>
        <dbReference type="Proteomes" id="UP000256779"/>
    </source>
</evidence>
<sequence length="112" mass="12541">MRSKQAFSIPNQESFFISQPRILDAKVAMRFSALCQYSVSGVFGSLDGRHFSISYFFALNTSPDKQQESLQKGLSPTNYTKLKNLLRGNCTEAIYGLAYGAMSFQQFFGLSL</sequence>
<protein>
    <submittedName>
        <fullName evidence="1">Uncharacterized protein</fullName>
    </submittedName>
</protein>
<comment type="caution">
    <text evidence="1">The sequence shown here is derived from an EMBL/GenBank/DDBJ whole genome shotgun (WGS) entry which is preliminary data.</text>
</comment>
<name>A0A3D9L5I4_MARFU</name>
<dbReference type="EMBL" id="QREG01000004">
    <property type="protein sequence ID" value="REE01169.1"/>
    <property type="molecule type" value="Genomic_DNA"/>
</dbReference>
<accession>A0A3D9L5I4</accession>
<keyword evidence="2" id="KW-1185">Reference proteome</keyword>
<proteinExistence type="predicted"/>
<dbReference type="AlphaFoldDB" id="A0A3D9L5I4"/>